<organism evidence="2 3">
    <name type="scientific">Sulfurirhabdus autotrophica</name>
    <dbReference type="NCBI Taxonomy" id="1706046"/>
    <lineage>
        <taxon>Bacteria</taxon>
        <taxon>Pseudomonadati</taxon>
        <taxon>Pseudomonadota</taxon>
        <taxon>Betaproteobacteria</taxon>
        <taxon>Nitrosomonadales</taxon>
        <taxon>Sulfuricellaceae</taxon>
        <taxon>Sulfurirhabdus</taxon>
    </lineage>
</organism>
<proteinExistence type="predicted"/>
<feature type="transmembrane region" description="Helical" evidence="1">
    <location>
        <begin position="16"/>
        <end position="34"/>
    </location>
</feature>
<dbReference type="OrthoDB" id="7066079at2"/>
<protein>
    <submittedName>
        <fullName evidence="2">Cbb3-type cytochrome oxidase component FixQ</fullName>
    </submittedName>
</protein>
<evidence type="ECO:0000256" key="1">
    <source>
        <dbReference type="SAM" id="Phobius"/>
    </source>
</evidence>
<dbReference type="InterPro" id="IPR008621">
    <property type="entry name" value="Cbb3-typ_cyt_oxidase_comp"/>
</dbReference>
<keyword evidence="3" id="KW-1185">Reference proteome</keyword>
<keyword evidence="1" id="KW-0812">Transmembrane</keyword>
<accession>A0A4R3Y220</accession>
<reference evidence="2 3" key="1">
    <citation type="submission" date="2019-03" db="EMBL/GenBank/DDBJ databases">
        <title>Genomic Encyclopedia of Type Strains, Phase IV (KMG-IV): sequencing the most valuable type-strain genomes for metagenomic binning, comparative biology and taxonomic classification.</title>
        <authorList>
            <person name="Goeker M."/>
        </authorList>
    </citation>
    <scope>NUCLEOTIDE SEQUENCE [LARGE SCALE GENOMIC DNA]</scope>
    <source>
        <strain evidence="2 3">DSM 100309</strain>
    </source>
</reference>
<comment type="caution">
    <text evidence="2">The sequence shown here is derived from an EMBL/GenBank/DDBJ whole genome shotgun (WGS) entry which is preliminary data.</text>
</comment>
<name>A0A4R3Y220_9PROT</name>
<dbReference type="RefSeq" id="WP_124946216.1">
    <property type="nucleotide sequence ID" value="NZ_SMCO01000011.1"/>
</dbReference>
<dbReference type="AlphaFoldDB" id="A0A4R3Y220"/>
<evidence type="ECO:0000313" key="3">
    <source>
        <dbReference type="Proteomes" id="UP000295367"/>
    </source>
</evidence>
<dbReference type="Pfam" id="PF05545">
    <property type="entry name" value="FixQ"/>
    <property type="match status" value="1"/>
</dbReference>
<keyword evidence="1" id="KW-0472">Membrane</keyword>
<gene>
    <name evidence="2" type="ORF">EDC63_11194</name>
</gene>
<evidence type="ECO:0000313" key="2">
    <source>
        <dbReference type="EMBL" id="TCV84748.1"/>
    </source>
</evidence>
<dbReference type="Proteomes" id="UP000295367">
    <property type="component" value="Unassembled WGS sequence"/>
</dbReference>
<keyword evidence="1" id="KW-1133">Transmembrane helix</keyword>
<dbReference type="EMBL" id="SMCO01000011">
    <property type="protein sequence ID" value="TCV84748.1"/>
    <property type="molecule type" value="Genomic_DNA"/>
</dbReference>
<sequence>MGWIEWFAHPENTKPVALLILFTTFVLIVFYVYGSKSRGNRLESYKNMPFQDEEESEVKEAKK</sequence>